<keyword evidence="7 14" id="KW-0812">Transmembrane</keyword>
<dbReference type="PANTHER" id="PTHR43065">
    <property type="entry name" value="SENSOR HISTIDINE KINASE"/>
    <property type="match status" value="1"/>
</dbReference>
<evidence type="ECO:0000313" key="17">
    <source>
        <dbReference type="Proteomes" id="UP000014023"/>
    </source>
</evidence>
<proteinExistence type="predicted"/>
<feature type="transmembrane region" description="Helical" evidence="14">
    <location>
        <begin position="72"/>
        <end position="95"/>
    </location>
</feature>
<dbReference type="SUPFAM" id="SSF55874">
    <property type="entry name" value="ATPase domain of HSP90 chaperone/DNA topoisomerase II/histidine kinase"/>
    <property type="match status" value="1"/>
</dbReference>
<dbReference type="Gene3D" id="3.30.565.10">
    <property type="entry name" value="Histidine kinase-like ATPase, C-terminal domain"/>
    <property type="match status" value="1"/>
</dbReference>
<dbReference type="Pfam" id="PF00512">
    <property type="entry name" value="HisKA"/>
    <property type="match status" value="1"/>
</dbReference>
<dbReference type="Pfam" id="PF07694">
    <property type="entry name" value="5TM-5TMR_LYT"/>
    <property type="match status" value="1"/>
</dbReference>
<organism evidence="16 17">
    <name type="scientific">Bacillus cereus VD196</name>
    <dbReference type="NCBI Taxonomy" id="1053243"/>
    <lineage>
        <taxon>Bacteria</taxon>
        <taxon>Bacillati</taxon>
        <taxon>Bacillota</taxon>
        <taxon>Bacilli</taxon>
        <taxon>Bacillales</taxon>
        <taxon>Bacillaceae</taxon>
        <taxon>Bacillus</taxon>
        <taxon>Bacillus cereus group</taxon>
    </lineage>
</organism>
<dbReference type="EC" id="2.7.13.3" evidence="3"/>
<gene>
    <name evidence="16" type="ORF">IKE_05974</name>
</gene>
<keyword evidence="10" id="KW-0067">ATP-binding</keyword>
<dbReference type="RefSeq" id="WP_000347960.1">
    <property type="nucleotide sequence ID" value="NZ_KB976270.1"/>
</dbReference>
<evidence type="ECO:0000256" key="3">
    <source>
        <dbReference type="ARBA" id="ARBA00012438"/>
    </source>
</evidence>
<dbReference type="EMBL" id="AHFL01000069">
    <property type="protein sequence ID" value="EOO60373.1"/>
    <property type="molecule type" value="Genomic_DNA"/>
</dbReference>
<dbReference type="InterPro" id="IPR011620">
    <property type="entry name" value="Sig_transdc_His_kinase_LytS_TM"/>
</dbReference>
<name>A0A9W5V5U5_BACCE</name>
<comment type="subcellular location">
    <subcellularLocation>
        <location evidence="2">Cell membrane</location>
        <topology evidence="2">Multi-pass membrane protein</topology>
    </subcellularLocation>
</comment>
<evidence type="ECO:0000256" key="6">
    <source>
        <dbReference type="ARBA" id="ARBA00022679"/>
    </source>
</evidence>
<evidence type="ECO:0000256" key="11">
    <source>
        <dbReference type="ARBA" id="ARBA00022989"/>
    </source>
</evidence>
<dbReference type="GO" id="GO:0071555">
    <property type="term" value="P:cell wall organization"/>
    <property type="evidence" value="ECO:0007669"/>
    <property type="project" value="InterPro"/>
</dbReference>
<feature type="transmembrane region" description="Helical" evidence="14">
    <location>
        <begin position="163"/>
        <end position="185"/>
    </location>
</feature>
<feature type="transmembrane region" description="Helical" evidence="14">
    <location>
        <begin position="134"/>
        <end position="157"/>
    </location>
</feature>
<evidence type="ECO:0000256" key="8">
    <source>
        <dbReference type="ARBA" id="ARBA00022741"/>
    </source>
</evidence>
<evidence type="ECO:0000256" key="10">
    <source>
        <dbReference type="ARBA" id="ARBA00022840"/>
    </source>
</evidence>
<evidence type="ECO:0000259" key="15">
    <source>
        <dbReference type="PROSITE" id="PS50109"/>
    </source>
</evidence>
<dbReference type="InterPro" id="IPR036890">
    <property type="entry name" value="HATPase_C_sf"/>
</dbReference>
<evidence type="ECO:0000313" key="16">
    <source>
        <dbReference type="EMBL" id="EOO60373.1"/>
    </source>
</evidence>
<protein>
    <recommendedName>
        <fullName evidence="3">histidine kinase</fullName>
        <ecNumber evidence="3">2.7.13.3</ecNumber>
    </recommendedName>
</protein>
<dbReference type="InterPro" id="IPR003661">
    <property type="entry name" value="HisK_dim/P_dom"/>
</dbReference>
<sequence>MDFSYINQNVLNNLLYILCSIFVFYFINDNGVFLKNRKKILMLICTGIPLILCMKFPIYIDKYHVQDLRQIPILIGTLYGGFPVGIALLIVMLLFRYWFYGFNFLTIVVYTIILVITTIFSIKFNRFNRTDKLIFSTIFSFFLALFTTFIIMILSDVPITQSYVLYFIILPPVVILFVVYINELLRETVLMRVKLVKIEKMEIVSQLAASISHEVKNPLTVIKGFAQLLKDHSLSKDLRENYIEHILGELNRAQSIIDEYLMFAKPASPNVDNIIIDQELKRVISIMMPLCKEHHITVSDQLGAGVITGNIQHFQQCLLNLIKNGIEAMPHGGTLHVTSRNSENKVIIIIKDSGIGMIKEQIKRFGEPYYSTKIKGTGLGTMVALRIIETMGGTLEINSVVGKGTTLKLTFPQSTENI</sequence>
<dbReference type="GO" id="GO:0000155">
    <property type="term" value="F:phosphorelay sensor kinase activity"/>
    <property type="evidence" value="ECO:0007669"/>
    <property type="project" value="InterPro"/>
</dbReference>
<evidence type="ECO:0000256" key="7">
    <source>
        <dbReference type="ARBA" id="ARBA00022692"/>
    </source>
</evidence>
<keyword evidence="4" id="KW-1003">Cell membrane</keyword>
<comment type="catalytic activity">
    <reaction evidence="1">
        <text>ATP + protein L-histidine = ADP + protein N-phospho-L-histidine.</text>
        <dbReference type="EC" id="2.7.13.3"/>
    </reaction>
</comment>
<dbReference type="InterPro" id="IPR003594">
    <property type="entry name" value="HATPase_dom"/>
</dbReference>
<dbReference type="PROSITE" id="PS50109">
    <property type="entry name" value="HIS_KIN"/>
    <property type="match status" value="1"/>
</dbReference>
<dbReference type="CDD" id="cd00082">
    <property type="entry name" value="HisKA"/>
    <property type="match status" value="1"/>
</dbReference>
<keyword evidence="8" id="KW-0547">Nucleotide-binding</keyword>
<dbReference type="Gene3D" id="1.10.287.130">
    <property type="match status" value="1"/>
</dbReference>
<dbReference type="Proteomes" id="UP000014023">
    <property type="component" value="Unassembled WGS sequence"/>
</dbReference>
<dbReference type="InterPro" id="IPR005467">
    <property type="entry name" value="His_kinase_dom"/>
</dbReference>
<dbReference type="SMART" id="SM00387">
    <property type="entry name" value="HATPase_c"/>
    <property type="match status" value="1"/>
</dbReference>
<keyword evidence="13 14" id="KW-0472">Membrane</keyword>
<evidence type="ECO:0000256" key="5">
    <source>
        <dbReference type="ARBA" id="ARBA00022553"/>
    </source>
</evidence>
<dbReference type="InterPro" id="IPR004358">
    <property type="entry name" value="Sig_transdc_His_kin-like_C"/>
</dbReference>
<keyword evidence="6" id="KW-0808">Transferase</keyword>
<reference evidence="16 17" key="1">
    <citation type="submission" date="2012-12" db="EMBL/GenBank/DDBJ databases">
        <title>The Genome Sequence of Bacillus cereus VD196.</title>
        <authorList>
            <consortium name="The Broad Institute Genome Sequencing Platform"/>
            <consortium name="The Broad Institute Genome Sequencing Center for Infectious Disease"/>
            <person name="Feldgarden M."/>
            <person name="Van der Auwera G.A."/>
            <person name="Mahillon J."/>
            <person name="Duprez V."/>
            <person name="Timmery S."/>
            <person name="Mattelet C."/>
            <person name="Dierick K."/>
            <person name="Sun M."/>
            <person name="Yu Z."/>
            <person name="Zhu L."/>
            <person name="Hu X."/>
            <person name="Shank E.B."/>
            <person name="Swiecicka I."/>
            <person name="Hansen B.M."/>
            <person name="Andrup L."/>
            <person name="Walker B."/>
            <person name="Young S.K."/>
            <person name="Zeng Q."/>
            <person name="Gargeya S."/>
            <person name="Fitzgerald M."/>
            <person name="Haas B."/>
            <person name="Abouelleil A."/>
            <person name="Alvarado L."/>
            <person name="Arachchi H.M."/>
            <person name="Berlin A.M."/>
            <person name="Chapman S.B."/>
            <person name="Dewar J."/>
            <person name="Goldberg J."/>
            <person name="Griggs A."/>
            <person name="Gujja S."/>
            <person name="Hansen M."/>
            <person name="Howarth C."/>
            <person name="Imamovic A."/>
            <person name="Larimer J."/>
            <person name="McCowan C."/>
            <person name="Murphy C."/>
            <person name="Neiman D."/>
            <person name="Pearson M."/>
            <person name="Priest M."/>
            <person name="Roberts A."/>
            <person name="Saif S."/>
            <person name="Shea T."/>
            <person name="Sisk P."/>
            <person name="Sykes S."/>
            <person name="Wortman J."/>
            <person name="Nusbaum C."/>
            <person name="Birren B."/>
        </authorList>
    </citation>
    <scope>NUCLEOTIDE SEQUENCE [LARGE SCALE GENOMIC DNA]</scope>
    <source>
        <strain evidence="16 17">VD196</strain>
    </source>
</reference>
<dbReference type="AlphaFoldDB" id="A0A9W5V5U5"/>
<dbReference type="GO" id="GO:0005524">
    <property type="term" value="F:ATP binding"/>
    <property type="evidence" value="ECO:0007669"/>
    <property type="project" value="UniProtKB-KW"/>
</dbReference>
<dbReference type="GO" id="GO:0005886">
    <property type="term" value="C:plasma membrane"/>
    <property type="evidence" value="ECO:0007669"/>
    <property type="project" value="UniProtKB-SubCell"/>
</dbReference>
<keyword evidence="12" id="KW-0902">Two-component regulatory system</keyword>
<dbReference type="PANTHER" id="PTHR43065:SF46">
    <property type="entry name" value="C4-DICARBOXYLATE TRANSPORT SENSOR PROTEIN DCTB"/>
    <property type="match status" value="1"/>
</dbReference>
<evidence type="ECO:0000256" key="12">
    <source>
        <dbReference type="ARBA" id="ARBA00023012"/>
    </source>
</evidence>
<dbReference type="PRINTS" id="PR00344">
    <property type="entry name" value="BCTRLSENSOR"/>
</dbReference>
<keyword evidence="5" id="KW-0597">Phosphoprotein</keyword>
<keyword evidence="11 14" id="KW-1133">Transmembrane helix</keyword>
<evidence type="ECO:0000256" key="4">
    <source>
        <dbReference type="ARBA" id="ARBA00022475"/>
    </source>
</evidence>
<dbReference type="SMART" id="SM00388">
    <property type="entry name" value="HisKA"/>
    <property type="match status" value="1"/>
</dbReference>
<feature type="transmembrane region" description="Helical" evidence="14">
    <location>
        <begin position="101"/>
        <end position="122"/>
    </location>
</feature>
<evidence type="ECO:0000256" key="1">
    <source>
        <dbReference type="ARBA" id="ARBA00000085"/>
    </source>
</evidence>
<evidence type="ECO:0000256" key="14">
    <source>
        <dbReference type="SAM" id="Phobius"/>
    </source>
</evidence>
<evidence type="ECO:0000256" key="13">
    <source>
        <dbReference type="ARBA" id="ARBA00023136"/>
    </source>
</evidence>
<dbReference type="InterPro" id="IPR036097">
    <property type="entry name" value="HisK_dim/P_sf"/>
</dbReference>
<feature type="transmembrane region" description="Helical" evidence="14">
    <location>
        <begin position="40"/>
        <end position="60"/>
    </location>
</feature>
<evidence type="ECO:0000256" key="9">
    <source>
        <dbReference type="ARBA" id="ARBA00022777"/>
    </source>
</evidence>
<feature type="transmembrane region" description="Helical" evidence="14">
    <location>
        <begin position="10"/>
        <end position="28"/>
    </location>
</feature>
<keyword evidence="9" id="KW-0418">Kinase</keyword>
<comment type="caution">
    <text evidence="16">The sequence shown here is derived from an EMBL/GenBank/DDBJ whole genome shotgun (WGS) entry which is preliminary data.</text>
</comment>
<dbReference type="Pfam" id="PF02518">
    <property type="entry name" value="HATPase_c"/>
    <property type="match status" value="1"/>
</dbReference>
<dbReference type="SUPFAM" id="SSF47384">
    <property type="entry name" value="Homodimeric domain of signal transducing histidine kinase"/>
    <property type="match status" value="1"/>
</dbReference>
<accession>A0A9W5V5U5</accession>
<feature type="domain" description="Histidine kinase" evidence="15">
    <location>
        <begin position="210"/>
        <end position="415"/>
    </location>
</feature>
<evidence type="ECO:0000256" key="2">
    <source>
        <dbReference type="ARBA" id="ARBA00004651"/>
    </source>
</evidence>